<accession>A0A367FSM1</accession>
<dbReference type="InterPro" id="IPR000073">
    <property type="entry name" value="AB_hydrolase_1"/>
</dbReference>
<dbReference type="PANTHER" id="PTHR43798">
    <property type="entry name" value="MONOACYLGLYCEROL LIPASE"/>
    <property type="match status" value="1"/>
</dbReference>
<dbReference type="Proteomes" id="UP000253094">
    <property type="component" value="Unassembled WGS sequence"/>
</dbReference>
<dbReference type="PANTHER" id="PTHR43798:SF31">
    <property type="entry name" value="AB HYDROLASE SUPERFAMILY PROTEIN YCLE"/>
    <property type="match status" value="1"/>
</dbReference>
<evidence type="ECO:0000259" key="2">
    <source>
        <dbReference type="Pfam" id="PF00561"/>
    </source>
</evidence>
<dbReference type="InterPro" id="IPR029058">
    <property type="entry name" value="AB_hydrolase_fold"/>
</dbReference>
<evidence type="ECO:0000256" key="1">
    <source>
        <dbReference type="ARBA" id="ARBA00022801"/>
    </source>
</evidence>
<protein>
    <submittedName>
        <fullName evidence="3">Alpha/beta fold hydrolase</fullName>
    </submittedName>
</protein>
<dbReference type="EMBL" id="QOIL01000002">
    <property type="protein sequence ID" value="RCG32677.1"/>
    <property type="molecule type" value="Genomic_DNA"/>
</dbReference>
<dbReference type="Gene3D" id="3.40.50.1820">
    <property type="entry name" value="alpha/beta hydrolase"/>
    <property type="match status" value="1"/>
</dbReference>
<gene>
    <name evidence="3" type="ORF">DQ384_04120</name>
</gene>
<dbReference type="RefSeq" id="WP_114027311.1">
    <property type="nucleotide sequence ID" value="NZ_QOIL01000002.1"/>
</dbReference>
<dbReference type="SUPFAM" id="SSF53474">
    <property type="entry name" value="alpha/beta-Hydrolases"/>
    <property type="match status" value="1"/>
</dbReference>
<dbReference type="PRINTS" id="PR00111">
    <property type="entry name" value="ABHYDROLASE"/>
</dbReference>
<dbReference type="InterPro" id="IPR050266">
    <property type="entry name" value="AB_hydrolase_sf"/>
</dbReference>
<keyword evidence="4" id="KW-1185">Reference proteome</keyword>
<name>A0A367FSM1_9ACTN</name>
<dbReference type="AlphaFoldDB" id="A0A367FSM1"/>
<dbReference type="Pfam" id="PF00561">
    <property type="entry name" value="Abhydrolase_1"/>
    <property type="match status" value="1"/>
</dbReference>
<proteinExistence type="predicted"/>
<comment type="caution">
    <text evidence="3">The sequence shown here is derived from an EMBL/GenBank/DDBJ whole genome shotgun (WGS) entry which is preliminary data.</text>
</comment>
<dbReference type="OrthoDB" id="334507at2"/>
<sequence>MATAFVNGRHLNYADAGGDGRPVILGHGFFTDHSVFDAQAEALLPHWRVIRWDARGHGGTPDDVEPYTYWDQARDVLALMDHLGLASATVGGISQGGFTALRVALLAPERVDALVLSDTEATPCDPGDKIGYGQMFAALAEHGPIDDLTGPLSQQIIGDDPRAAEWRERWKQGPLPLGAAAECLLERDDVSGRLAEITCPALLIWGSEDRSLPRDRMDLLAARLPAATPVTVIPGAAHTPALTHPAEVNHVLLDFLSTTIPSPTTS</sequence>
<dbReference type="GO" id="GO:0016787">
    <property type="term" value="F:hydrolase activity"/>
    <property type="evidence" value="ECO:0007669"/>
    <property type="project" value="UniProtKB-KW"/>
</dbReference>
<feature type="domain" description="AB hydrolase-1" evidence="2">
    <location>
        <begin position="22"/>
        <end position="127"/>
    </location>
</feature>
<evidence type="ECO:0000313" key="4">
    <source>
        <dbReference type="Proteomes" id="UP000253094"/>
    </source>
</evidence>
<organism evidence="3 4">
    <name type="scientific">Sphaerisporangium album</name>
    <dbReference type="NCBI Taxonomy" id="509200"/>
    <lineage>
        <taxon>Bacteria</taxon>
        <taxon>Bacillati</taxon>
        <taxon>Actinomycetota</taxon>
        <taxon>Actinomycetes</taxon>
        <taxon>Streptosporangiales</taxon>
        <taxon>Streptosporangiaceae</taxon>
        <taxon>Sphaerisporangium</taxon>
    </lineage>
</organism>
<reference evidence="3 4" key="1">
    <citation type="submission" date="2018-06" db="EMBL/GenBank/DDBJ databases">
        <title>Sphaerisporangium craniellae sp. nov., isolated from a marine sponge in the South China Sea.</title>
        <authorList>
            <person name="Li L."/>
        </authorList>
    </citation>
    <scope>NUCLEOTIDE SEQUENCE [LARGE SCALE GENOMIC DNA]</scope>
    <source>
        <strain evidence="3 4">CCTCC AA 208026</strain>
    </source>
</reference>
<keyword evidence="1 3" id="KW-0378">Hydrolase</keyword>
<evidence type="ECO:0000313" key="3">
    <source>
        <dbReference type="EMBL" id="RCG32677.1"/>
    </source>
</evidence>
<dbReference type="GO" id="GO:0016020">
    <property type="term" value="C:membrane"/>
    <property type="evidence" value="ECO:0007669"/>
    <property type="project" value="TreeGrafter"/>
</dbReference>